<dbReference type="AlphaFoldDB" id="A0AA88KTR2"/>
<evidence type="ECO:0000313" key="1">
    <source>
        <dbReference type="EMBL" id="KAK2706423.1"/>
    </source>
</evidence>
<sequence length="113" mass="12801">MFRSLNKPKFAKAIAQACNLEERSTSLPNGILCFIDGGALLHRIPWAKNERYSKILDHYATYVIQQHPSANIGFNGYNGEATIKDMAQSNISHLISREIFFTADIQLKSKKSW</sequence>
<organism evidence="1 2">
    <name type="scientific">Artemia franciscana</name>
    <name type="common">Brine shrimp</name>
    <name type="synonym">Artemia sanfranciscana</name>
    <dbReference type="NCBI Taxonomy" id="6661"/>
    <lineage>
        <taxon>Eukaryota</taxon>
        <taxon>Metazoa</taxon>
        <taxon>Ecdysozoa</taxon>
        <taxon>Arthropoda</taxon>
        <taxon>Crustacea</taxon>
        <taxon>Branchiopoda</taxon>
        <taxon>Anostraca</taxon>
        <taxon>Artemiidae</taxon>
        <taxon>Artemia</taxon>
    </lineage>
</organism>
<dbReference type="Proteomes" id="UP001187531">
    <property type="component" value="Unassembled WGS sequence"/>
</dbReference>
<gene>
    <name evidence="1" type="ORF">QYM36_016464</name>
</gene>
<dbReference type="EMBL" id="JAVRJZ010000020">
    <property type="protein sequence ID" value="KAK2706423.1"/>
    <property type="molecule type" value="Genomic_DNA"/>
</dbReference>
<comment type="caution">
    <text evidence="1">The sequence shown here is derived from an EMBL/GenBank/DDBJ whole genome shotgun (WGS) entry which is preliminary data.</text>
</comment>
<keyword evidence="2" id="KW-1185">Reference proteome</keyword>
<evidence type="ECO:0000313" key="2">
    <source>
        <dbReference type="Proteomes" id="UP001187531"/>
    </source>
</evidence>
<proteinExistence type="predicted"/>
<reference evidence="1" key="1">
    <citation type="submission" date="2023-07" db="EMBL/GenBank/DDBJ databases">
        <title>Chromosome-level genome assembly of Artemia franciscana.</title>
        <authorList>
            <person name="Jo E."/>
        </authorList>
    </citation>
    <scope>NUCLEOTIDE SEQUENCE</scope>
    <source>
        <tissue evidence="1">Whole body</tissue>
    </source>
</reference>
<name>A0AA88KTR2_ARTSF</name>
<accession>A0AA88KTR2</accession>
<protein>
    <submittedName>
        <fullName evidence="1">Uncharacterized protein</fullName>
    </submittedName>
</protein>